<dbReference type="OrthoDB" id="6729334at2759"/>
<protein>
    <submittedName>
        <fullName evidence="1">Uncharacterized protein</fullName>
    </submittedName>
</protein>
<reference evidence="1" key="1">
    <citation type="submission" date="2022-01" db="EMBL/GenBank/DDBJ databases">
        <authorList>
            <person name="King R."/>
        </authorList>
    </citation>
    <scope>NUCLEOTIDE SEQUENCE</scope>
</reference>
<keyword evidence="2" id="KW-1185">Reference proteome</keyword>
<organism evidence="1 2">
    <name type="scientific">Psylliodes chrysocephalus</name>
    <dbReference type="NCBI Taxonomy" id="3402493"/>
    <lineage>
        <taxon>Eukaryota</taxon>
        <taxon>Metazoa</taxon>
        <taxon>Ecdysozoa</taxon>
        <taxon>Arthropoda</taxon>
        <taxon>Hexapoda</taxon>
        <taxon>Insecta</taxon>
        <taxon>Pterygota</taxon>
        <taxon>Neoptera</taxon>
        <taxon>Endopterygota</taxon>
        <taxon>Coleoptera</taxon>
        <taxon>Polyphaga</taxon>
        <taxon>Cucujiformia</taxon>
        <taxon>Chrysomeloidea</taxon>
        <taxon>Chrysomelidae</taxon>
        <taxon>Galerucinae</taxon>
        <taxon>Alticini</taxon>
        <taxon>Psylliodes</taxon>
    </lineage>
</organism>
<proteinExistence type="predicted"/>
<dbReference type="AlphaFoldDB" id="A0A9P0D967"/>
<dbReference type="PANTHER" id="PTHR46114">
    <property type="entry name" value="APPLE DOMAIN-CONTAINING PROTEIN"/>
    <property type="match status" value="1"/>
</dbReference>
<dbReference type="Proteomes" id="UP001153636">
    <property type="component" value="Chromosome 8"/>
</dbReference>
<evidence type="ECO:0000313" key="1">
    <source>
        <dbReference type="EMBL" id="CAH1114736.1"/>
    </source>
</evidence>
<dbReference type="EMBL" id="OV651820">
    <property type="protein sequence ID" value="CAH1114736.1"/>
    <property type="molecule type" value="Genomic_DNA"/>
</dbReference>
<gene>
    <name evidence="1" type="ORF">PSYICH_LOCUS14452</name>
</gene>
<dbReference type="PANTHER" id="PTHR46114:SF1">
    <property type="entry name" value="ZAD DOMAIN-CONTAINING PROTEIN"/>
    <property type="match status" value="1"/>
</dbReference>
<sequence>MILEQQSGFTKYPCYLCMFDSRDRKNHYVKKVWPSRSSFRVGSHNIIRKPLVDPAKILIPPLHIKLGLIKQFVKALDKDGECFTYLCQVFKHKSDAKLKEGIFDGPEIRTLFKDEAFVSVMDDQEKASWLSFKEVCTKFLGNTKDADYENIVANMIANFQRSGCLMNLKLHFLDSHLNHFPENNGDFSEEQGERFHQDLKEF</sequence>
<evidence type="ECO:0000313" key="2">
    <source>
        <dbReference type="Proteomes" id="UP001153636"/>
    </source>
</evidence>
<name>A0A9P0D967_9CUCU</name>
<accession>A0A9P0D967</accession>